<keyword evidence="3" id="KW-1185">Reference proteome</keyword>
<feature type="chain" id="PRO_5017686148" description="DUF4369 domain-containing protein" evidence="1">
    <location>
        <begin position="23"/>
        <end position="216"/>
    </location>
</feature>
<evidence type="ECO:0008006" key="4">
    <source>
        <dbReference type="Google" id="ProtNLM"/>
    </source>
</evidence>
<name>A0A3E1NGK5_9BACT</name>
<dbReference type="OrthoDB" id="677992at2"/>
<keyword evidence="1" id="KW-0732">Signal</keyword>
<proteinExistence type="predicted"/>
<sequence>MKKTSNLLAILVCTFIFSASHAQSLSDTLKANGYLYEHFEPGFVVLHGGTTQQAPVNYNTNTQEIAFIQDGHLLILSNLDAIDTVFMGERKFIAHEGKFYEVGAAGNMPLLISYDNRKVPVSATVDHNGTSKQYDREVSNTVSEVYMNRRYKGNFVLEFVPQFWIRRGHTLYKANSEKQLEKIFPQKTNTIKDYVAAHHTVFSNTSELAQLVTTLQ</sequence>
<evidence type="ECO:0000313" key="2">
    <source>
        <dbReference type="EMBL" id="RFM27096.1"/>
    </source>
</evidence>
<protein>
    <recommendedName>
        <fullName evidence="4">DUF4369 domain-containing protein</fullName>
    </recommendedName>
</protein>
<dbReference type="RefSeq" id="WP_116848402.1">
    <property type="nucleotide sequence ID" value="NZ_QTJU01000006.1"/>
</dbReference>
<accession>A0A3E1NGK5</accession>
<dbReference type="AlphaFoldDB" id="A0A3E1NGK5"/>
<reference evidence="2 3" key="1">
    <citation type="submission" date="2018-08" db="EMBL/GenBank/DDBJ databases">
        <title>Chitinophagaceae sp. K23C18032701, a novel bacterium isolated from forest soil.</title>
        <authorList>
            <person name="Wang C."/>
        </authorList>
    </citation>
    <scope>NUCLEOTIDE SEQUENCE [LARGE SCALE GENOMIC DNA]</scope>
    <source>
        <strain evidence="2 3">K23C18032701</strain>
    </source>
</reference>
<organism evidence="2 3">
    <name type="scientific">Deminuibacter soli</name>
    <dbReference type="NCBI Taxonomy" id="2291815"/>
    <lineage>
        <taxon>Bacteria</taxon>
        <taxon>Pseudomonadati</taxon>
        <taxon>Bacteroidota</taxon>
        <taxon>Chitinophagia</taxon>
        <taxon>Chitinophagales</taxon>
        <taxon>Chitinophagaceae</taxon>
        <taxon>Deminuibacter</taxon>
    </lineage>
</organism>
<feature type="signal peptide" evidence="1">
    <location>
        <begin position="1"/>
        <end position="22"/>
    </location>
</feature>
<evidence type="ECO:0000256" key="1">
    <source>
        <dbReference type="SAM" id="SignalP"/>
    </source>
</evidence>
<evidence type="ECO:0000313" key="3">
    <source>
        <dbReference type="Proteomes" id="UP000261284"/>
    </source>
</evidence>
<comment type="caution">
    <text evidence="2">The sequence shown here is derived from an EMBL/GenBank/DDBJ whole genome shotgun (WGS) entry which is preliminary data.</text>
</comment>
<dbReference type="EMBL" id="QTJU01000006">
    <property type="protein sequence ID" value="RFM27096.1"/>
    <property type="molecule type" value="Genomic_DNA"/>
</dbReference>
<gene>
    <name evidence="2" type="ORF">DXN05_16655</name>
</gene>
<dbReference type="Proteomes" id="UP000261284">
    <property type="component" value="Unassembled WGS sequence"/>
</dbReference>